<organism evidence="3">
    <name type="scientific">Strongyloides ratti</name>
    <name type="common">Parasitic roundworm</name>
    <dbReference type="NCBI Taxonomy" id="34506"/>
    <lineage>
        <taxon>Eukaryota</taxon>
        <taxon>Metazoa</taxon>
        <taxon>Ecdysozoa</taxon>
        <taxon>Nematoda</taxon>
        <taxon>Chromadorea</taxon>
        <taxon>Rhabditida</taxon>
        <taxon>Tylenchina</taxon>
        <taxon>Panagrolaimomorpha</taxon>
        <taxon>Strongyloidoidea</taxon>
        <taxon>Strongyloididae</taxon>
        <taxon>Strongyloides</taxon>
    </lineage>
</organism>
<dbReference type="WormBase" id="SRAE_2000341200">
    <property type="protein sequence ID" value="SRP01049"/>
    <property type="gene ID" value="WBGene00263634"/>
</dbReference>
<dbReference type="Gene3D" id="2.60.40.790">
    <property type="match status" value="1"/>
</dbReference>
<evidence type="ECO:0000313" key="4">
    <source>
        <dbReference type="Proteomes" id="UP000035682"/>
    </source>
</evidence>
<dbReference type="RefSeq" id="XP_024507957.1">
    <property type="nucleotide sequence ID" value="XM_024654602.1"/>
</dbReference>
<evidence type="ECO:0000259" key="2">
    <source>
        <dbReference type="PROSITE" id="PS51203"/>
    </source>
</evidence>
<dbReference type="PROSITE" id="PS51048">
    <property type="entry name" value="SGS"/>
    <property type="match status" value="1"/>
</dbReference>
<dbReference type="InterPro" id="IPR044563">
    <property type="entry name" value="Sgt1-like"/>
</dbReference>
<feature type="domain" description="SGS" evidence="1">
    <location>
        <begin position="108"/>
        <end position="196"/>
    </location>
</feature>
<keyword evidence="4" id="KW-1185">Reference proteome</keyword>
<dbReference type="OrthoDB" id="1898560at2759"/>
<dbReference type="Pfam" id="PF04969">
    <property type="entry name" value="CS"/>
    <property type="match status" value="1"/>
</dbReference>
<dbReference type="CTD" id="36381127"/>
<dbReference type="PROSITE" id="PS51203">
    <property type="entry name" value="CS"/>
    <property type="match status" value="1"/>
</dbReference>
<dbReference type="PANTHER" id="PTHR45862">
    <property type="entry name" value="PROTEIN SGT1 HOMOLOG"/>
    <property type="match status" value="1"/>
</dbReference>
<dbReference type="GeneID" id="36381127"/>
<accession>A0A090LG86</accession>
<gene>
    <name evidence="3 5 6" type="ORF">SRAE_2000341200</name>
</gene>
<dbReference type="WBParaSite" id="SRAE_2000341200.1">
    <property type="protein sequence ID" value="SRAE_2000341200.1"/>
    <property type="gene ID" value="WBGene00263634"/>
</dbReference>
<evidence type="ECO:0000259" key="1">
    <source>
        <dbReference type="PROSITE" id="PS51048"/>
    </source>
</evidence>
<dbReference type="InterPro" id="IPR008978">
    <property type="entry name" value="HSP20-like_chaperone"/>
</dbReference>
<evidence type="ECO:0000313" key="6">
    <source>
        <dbReference type="WormBase" id="SRAE_2000341200"/>
    </source>
</evidence>
<dbReference type="eggNOG" id="KOG1309">
    <property type="taxonomic scope" value="Eukaryota"/>
</dbReference>
<evidence type="ECO:0000313" key="3">
    <source>
        <dbReference type="EMBL" id="CEF68757.1"/>
    </source>
</evidence>
<sequence length="196" mass="22622">MEMTSLPKFDWYQNENLVTITILKQGTSVVDCTFSYDFDDNSLIVKYKDEIIFESKLYDKIDFSKTTLKCTRSRIEVKLVKLNGTHWSSLSPLPGPAPIVFKAAKEKPVEVKPKKERNWDAIEKEVIAEEENDSKDDINRLFQKIYESSNDDTKKAMIKSFSESNGTVLSTNWDEVKKGKVETKPPDDMEFVKYPT</sequence>
<protein>
    <submittedName>
        <fullName evidence="3 5">Suppressor of G2 allele of SKP1 homolog</fullName>
    </submittedName>
</protein>
<dbReference type="SUPFAM" id="SSF49764">
    <property type="entry name" value="HSP20-like chaperones"/>
    <property type="match status" value="1"/>
</dbReference>
<feature type="domain" description="CS" evidence="2">
    <location>
        <begin position="4"/>
        <end position="91"/>
    </location>
</feature>
<evidence type="ECO:0000313" key="5">
    <source>
        <dbReference type="WBParaSite" id="SRAE_2000341200.1"/>
    </source>
</evidence>
<dbReference type="AlphaFoldDB" id="A0A090LG86"/>
<dbReference type="Pfam" id="PF05002">
    <property type="entry name" value="SGS"/>
    <property type="match status" value="1"/>
</dbReference>
<dbReference type="GO" id="GO:0051087">
    <property type="term" value="F:protein-folding chaperone binding"/>
    <property type="evidence" value="ECO:0007669"/>
    <property type="project" value="InterPro"/>
</dbReference>
<reference evidence="5" key="2">
    <citation type="submission" date="2020-12" db="UniProtKB">
        <authorList>
            <consortium name="WormBaseParasite"/>
        </authorList>
    </citation>
    <scope>IDENTIFICATION</scope>
</reference>
<dbReference type="Proteomes" id="UP000035682">
    <property type="component" value="Unplaced"/>
</dbReference>
<dbReference type="EMBL" id="LN609529">
    <property type="protein sequence ID" value="CEF68757.1"/>
    <property type="molecule type" value="Genomic_DNA"/>
</dbReference>
<reference evidence="3 4" key="1">
    <citation type="submission" date="2014-09" db="EMBL/GenBank/DDBJ databases">
        <authorList>
            <person name="Martin A.A."/>
        </authorList>
    </citation>
    <scope>NUCLEOTIDE SEQUENCE</scope>
    <source>
        <strain evidence="4">ED321</strain>
        <strain evidence="3">ED321 Heterogonic</strain>
    </source>
</reference>
<proteinExistence type="predicted"/>
<dbReference type="InterPro" id="IPR007699">
    <property type="entry name" value="SGS_dom"/>
</dbReference>
<dbReference type="STRING" id="34506.A0A090LG86"/>
<dbReference type="InterPro" id="IPR007052">
    <property type="entry name" value="CS_dom"/>
</dbReference>
<name>A0A090LG86_STRRB</name>
<dbReference type="OMA" id="HVFVTIL"/>